<name>A0ABX4DTD2_9PSED</name>
<evidence type="ECO:0008006" key="3">
    <source>
        <dbReference type="Google" id="ProtNLM"/>
    </source>
</evidence>
<dbReference type="EMBL" id="NIWU01000003">
    <property type="protein sequence ID" value="OXR31431.1"/>
    <property type="molecule type" value="Genomic_DNA"/>
</dbReference>
<gene>
    <name evidence="1" type="ORF">PSUM_17525</name>
</gene>
<comment type="caution">
    <text evidence="1">The sequence shown here is derived from an EMBL/GenBank/DDBJ whole genome shotgun (WGS) entry which is preliminary data.</text>
</comment>
<dbReference type="Gene3D" id="2.80.10.50">
    <property type="match status" value="3"/>
</dbReference>
<accession>A0ABX4DTD2</accession>
<organism evidence="1 2">
    <name type="scientific">Pseudomonas umsongensis</name>
    <dbReference type="NCBI Taxonomy" id="198618"/>
    <lineage>
        <taxon>Bacteria</taxon>
        <taxon>Pseudomonadati</taxon>
        <taxon>Pseudomonadota</taxon>
        <taxon>Gammaproteobacteria</taxon>
        <taxon>Pseudomonadales</taxon>
        <taxon>Pseudomonadaceae</taxon>
        <taxon>Pseudomonas</taxon>
    </lineage>
</organism>
<keyword evidence="2" id="KW-1185">Reference proteome</keyword>
<sequence>MLHCGGLSTSMPTWWSLIMSQSQAKIAGNFYDQTFGIGGVVTFPIDNVAASDFPQAIATLPQNKLLMVTTGDDTSLKMVRLNEDGSLDSSFASGGSVVVPTSRIGYFYANSLDLLPDDKFLVSGAINNTVAIVRQVKDGAPDPSFGDNNDGQVSYNVYNFLDSNSYPGASFHSSEAEGEQVDKSTGYSSGVRGVATALDGQIVLTRTIKVGASDFRVIVIRLSENGSLDETFGGKGYVFIASASSEERFSRGVLLQQDGKVLVFFKYNGYVHVIRYNQDGSVDISYGDKGTGIVTIPSINLSSTLTSMALKPDGGVVAAGDNSSVSGRSTLLVSLTSNGSFSKDFNEGQPALSVYSGYSNNVVKSLALQDDGRILVGLAVFVGDSRELVNLVARYLPDGSFDTTFGGGKGFIAFDATEGFFRSLAVLPDHRVVFCGYGRVSGLAGHVVRCLA</sequence>
<dbReference type="SUPFAM" id="SSF101908">
    <property type="entry name" value="Putative isomerase YbhE"/>
    <property type="match status" value="1"/>
</dbReference>
<dbReference type="InterPro" id="IPR013431">
    <property type="entry name" value="Delta_60_rpt"/>
</dbReference>
<dbReference type="Pfam" id="PF17164">
    <property type="entry name" value="DUF5122"/>
    <property type="match status" value="4"/>
</dbReference>
<proteinExistence type="predicted"/>
<protein>
    <recommendedName>
        <fullName evidence="3">Delta-60 repeat domain-containing protein</fullName>
    </recommendedName>
</protein>
<evidence type="ECO:0000313" key="2">
    <source>
        <dbReference type="Proteomes" id="UP000215455"/>
    </source>
</evidence>
<reference evidence="1 2" key="1">
    <citation type="submission" date="2017-06" db="EMBL/GenBank/DDBJ databases">
        <authorList>
            <person name="Furmanczyk E.M."/>
        </authorList>
    </citation>
    <scope>NUCLEOTIDE SEQUENCE [LARGE SCALE GENOMIC DNA]</scope>
    <source>
        <strain evidence="1 2">DSM 16611</strain>
    </source>
</reference>
<evidence type="ECO:0000313" key="1">
    <source>
        <dbReference type="EMBL" id="OXR31431.1"/>
    </source>
</evidence>
<dbReference type="Proteomes" id="UP000215455">
    <property type="component" value="Unassembled WGS sequence"/>
</dbReference>
<dbReference type="NCBIfam" id="TIGR02608">
    <property type="entry name" value="delta_60_rpt"/>
    <property type="match status" value="6"/>
</dbReference>